<evidence type="ECO:0000313" key="2">
    <source>
        <dbReference type="Proteomes" id="UP000273083"/>
    </source>
</evidence>
<dbReference type="AlphaFoldDB" id="A0A3N1XJG7"/>
<dbReference type="RefSeq" id="WP_123610012.1">
    <property type="nucleotide sequence ID" value="NZ_RJVG01000008.1"/>
</dbReference>
<gene>
    <name evidence="1" type="ORF">EDD66_10813</name>
</gene>
<name>A0A3N1XJG7_9FIRM</name>
<protein>
    <submittedName>
        <fullName evidence="1">Uncharacterized protein</fullName>
    </submittedName>
</protein>
<organism evidence="1 2">
    <name type="scientific">Mobilisporobacter senegalensis</name>
    <dbReference type="NCBI Taxonomy" id="1329262"/>
    <lineage>
        <taxon>Bacteria</taxon>
        <taxon>Bacillati</taxon>
        <taxon>Bacillota</taxon>
        <taxon>Clostridia</taxon>
        <taxon>Lachnospirales</taxon>
        <taxon>Lachnospiraceae</taxon>
        <taxon>Mobilisporobacter</taxon>
    </lineage>
</organism>
<dbReference type="EMBL" id="RJVG01000008">
    <property type="protein sequence ID" value="ROR26291.1"/>
    <property type="molecule type" value="Genomic_DNA"/>
</dbReference>
<sequence length="82" mass="9846">MGLFRETPEKDREKIQDYINEYQLNELNENDLELLKKSILKVESYLVPSADIYVSLMVTQNWTIMKQLERLNKNIEELKNKL</sequence>
<evidence type="ECO:0000313" key="1">
    <source>
        <dbReference type="EMBL" id="ROR26291.1"/>
    </source>
</evidence>
<comment type="caution">
    <text evidence="1">The sequence shown here is derived from an EMBL/GenBank/DDBJ whole genome shotgun (WGS) entry which is preliminary data.</text>
</comment>
<keyword evidence="2" id="KW-1185">Reference proteome</keyword>
<proteinExistence type="predicted"/>
<dbReference type="Proteomes" id="UP000273083">
    <property type="component" value="Unassembled WGS sequence"/>
</dbReference>
<accession>A0A3N1XJG7</accession>
<dbReference type="OrthoDB" id="1711061at2"/>
<reference evidence="1 2" key="1">
    <citation type="submission" date="2018-11" db="EMBL/GenBank/DDBJ databases">
        <title>Genomic Encyclopedia of Type Strains, Phase IV (KMG-IV): sequencing the most valuable type-strain genomes for metagenomic binning, comparative biology and taxonomic classification.</title>
        <authorList>
            <person name="Goeker M."/>
        </authorList>
    </citation>
    <scope>NUCLEOTIDE SEQUENCE [LARGE SCALE GENOMIC DNA]</scope>
    <source>
        <strain evidence="1 2">DSM 26537</strain>
    </source>
</reference>